<dbReference type="PRINTS" id="PR00032">
    <property type="entry name" value="HTHARAC"/>
</dbReference>
<evidence type="ECO:0000256" key="1">
    <source>
        <dbReference type="ARBA" id="ARBA00018672"/>
    </source>
</evidence>
<feature type="domain" description="HTH araC/xylS-type" evidence="7">
    <location>
        <begin position="441"/>
        <end position="539"/>
    </location>
</feature>
<reference evidence="9" key="1">
    <citation type="submission" date="2020-08" db="EMBL/GenBank/DDBJ databases">
        <title>Genome public.</title>
        <authorList>
            <person name="Liu C."/>
            <person name="Sun Q."/>
        </authorList>
    </citation>
    <scope>NUCLEOTIDE SEQUENCE</scope>
    <source>
        <strain evidence="9">NSJ-32</strain>
    </source>
</reference>
<evidence type="ECO:0000256" key="4">
    <source>
        <dbReference type="ARBA" id="ARBA00023163"/>
    </source>
</evidence>
<name>A0A926DT25_9FIRM</name>
<accession>A0A926DT25</accession>
<sequence>MYKMVIIDDNRRELRYVQGALEWENYQIDVVGTFYNPLLALEEIPKLLPDIILTDIVMPQINGFQLVAKALEYNPDLLTVFMSCHEDFEYARAAVDMRACSYLLKPLILEELEETITKTVSRLNQREAERTKSDFMEKIFSQSLETLQEQFFFELCNGAFSNIQDIHEKMKLLELDRHILDLICAVTIKFQLEKEPIQKTEAWKEYYNFFFSRKMLSSHFSFAKSVQLFSKSSEQLSCLLFFPKEEDLVPLKRRIDETATRLVEEITATINREVAVGISNFSFELLQADTLYSQSLAALNTNFFTEINPIIWYHEIEEPQDDPPKVGVTVQEIATGIKALFISGSRDEIGAFIDKLFSSDYYHSENRIRGLAFTLLTIVELQLSEDGIKFSELFPDSMGLWNKVLTFDKYYNIKQLLGNVIFETIQFQKKQNSSKGRQLVSDIKKVIAENYAEPITVSEIAAKVFFSASYSNNVFRSITGKSIFEYLTEYRIKKAMHLLKMPSCKISAVAEQVGYNNKSHFSLIFKKYVGHTPADYRRMMVHNEGEGYDEWE</sequence>
<dbReference type="Pfam" id="PF00072">
    <property type="entry name" value="Response_reg"/>
    <property type="match status" value="1"/>
</dbReference>
<dbReference type="SUPFAM" id="SSF46689">
    <property type="entry name" value="Homeodomain-like"/>
    <property type="match status" value="2"/>
</dbReference>
<dbReference type="PROSITE" id="PS50110">
    <property type="entry name" value="RESPONSE_REGULATORY"/>
    <property type="match status" value="1"/>
</dbReference>
<proteinExistence type="predicted"/>
<dbReference type="PANTHER" id="PTHR43280">
    <property type="entry name" value="ARAC-FAMILY TRANSCRIPTIONAL REGULATOR"/>
    <property type="match status" value="1"/>
</dbReference>
<feature type="domain" description="Response regulatory" evidence="8">
    <location>
        <begin position="3"/>
        <end position="120"/>
    </location>
</feature>
<dbReference type="SMART" id="SM00448">
    <property type="entry name" value="REC"/>
    <property type="match status" value="1"/>
</dbReference>
<dbReference type="PANTHER" id="PTHR43280:SF2">
    <property type="entry name" value="HTH-TYPE TRANSCRIPTIONAL REGULATOR EXSA"/>
    <property type="match status" value="1"/>
</dbReference>
<dbReference type="InterPro" id="IPR009057">
    <property type="entry name" value="Homeodomain-like_sf"/>
</dbReference>
<dbReference type="Pfam" id="PF12833">
    <property type="entry name" value="HTH_18"/>
    <property type="match status" value="1"/>
</dbReference>
<keyword evidence="2" id="KW-0805">Transcription regulation</keyword>
<comment type="caution">
    <text evidence="9">The sequence shown here is derived from an EMBL/GenBank/DDBJ whole genome shotgun (WGS) entry which is preliminary data.</text>
</comment>
<dbReference type="PROSITE" id="PS01124">
    <property type="entry name" value="HTH_ARAC_FAMILY_2"/>
    <property type="match status" value="1"/>
</dbReference>
<keyword evidence="3" id="KW-0238">DNA-binding</keyword>
<evidence type="ECO:0000259" key="8">
    <source>
        <dbReference type="PROSITE" id="PS50110"/>
    </source>
</evidence>
<dbReference type="AlphaFoldDB" id="A0A926DT25"/>
<dbReference type="GO" id="GO:0000160">
    <property type="term" value="P:phosphorelay signal transduction system"/>
    <property type="evidence" value="ECO:0007669"/>
    <property type="project" value="InterPro"/>
</dbReference>
<gene>
    <name evidence="9" type="ORF">H8730_04565</name>
</gene>
<dbReference type="InterPro" id="IPR018060">
    <property type="entry name" value="HTH_AraC"/>
</dbReference>
<feature type="modified residue" description="4-aspartylphosphate" evidence="6">
    <location>
        <position position="55"/>
    </location>
</feature>
<dbReference type="SMART" id="SM00342">
    <property type="entry name" value="HTH_ARAC"/>
    <property type="match status" value="1"/>
</dbReference>
<comment type="function">
    <text evidence="5">May play the central regulatory role in sporulation. It may be an element of the effector pathway responsible for the activation of sporulation genes in response to nutritional stress. Spo0A may act in concert with spo0H (a sigma factor) to control the expression of some genes that are critical to the sporulation process.</text>
</comment>
<dbReference type="Gene3D" id="1.10.10.60">
    <property type="entry name" value="Homeodomain-like"/>
    <property type="match status" value="2"/>
</dbReference>
<dbReference type="Gene3D" id="3.40.50.2300">
    <property type="match status" value="1"/>
</dbReference>
<dbReference type="RefSeq" id="WP_177720457.1">
    <property type="nucleotide sequence ID" value="NZ_JACRSQ010000004.1"/>
</dbReference>
<evidence type="ECO:0000256" key="5">
    <source>
        <dbReference type="ARBA" id="ARBA00024867"/>
    </source>
</evidence>
<keyword evidence="10" id="KW-1185">Reference proteome</keyword>
<organism evidence="9 10">
    <name type="scientific">Bianquea renquensis</name>
    <dbReference type="NCBI Taxonomy" id="2763661"/>
    <lineage>
        <taxon>Bacteria</taxon>
        <taxon>Bacillati</taxon>
        <taxon>Bacillota</taxon>
        <taxon>Clostridia</taxon>
        <taxon>Eubacteriales</taxon>
        <taxon>Bianqueaceae</taxon>
        <taxon>Bianquea</taxon>
    </lineage>
</organism>
<dbReference type="InterPro" id="IPR011006">
    <property type="entry name" value="CheY-like_superfamily"/>
</dbReference>
<protein>
    <recommendedName>
        <fullName evidence="1">Stage 0 sporulation protein A homolog</fullName>
    </recommendedName>
</protein>
<evidence type="ECO:0000313" key="10">
    <source>
        <dbReference type="Proteomes" id="UP000657006"/>
    </source>
</evidence>
<dbReference type="PROSITE" id="PS00041">
    <property type="entry name" value="HTH_ARAC_FAMILY_1"/>
    <property type="match status" value="1"/>
</dbReference>
<evidence type="ECO:0000256" key="2">
    <source>
        <dbReference type="ARBA" id="ARBA00023015"/>
    </source>
</evidence>
<evidence type="ECO:0000259" key="7">
    <source>
        <dbReference type="PROSITE" id="PS01124"/>
    </source>
</evidence>
<dbReference type="GO" id="GO:0043565">
    <property type="term" value="F:sequence-specific DNA binding"/>
    <property type="evidence" value="ECO:0007669"/>
    <property type="project" value="InterPro"/>
</dbReference>
<evidence type="ECO:0000313" key="9">
    <source>
        <dbReference type="EMBL" id="MBC8542819.1"/>
    </source>
</evidence>
<dbReference type="Proteomes" id="UP000657006">
    <property type="component" value="Unassembled WGS sequence"/>
</dbReference>
<evidence type="ECO:0000256" key="3">
    <source>
        <dbReference type="ARBA" id="ARBA00023125"/>
    </source>
</evidence>
<dbReference type="InterPro" id="IPR018062">
    <property type="entry name" value="HTH_AraC-typ_CS"/>
</dbReference>
<dbReference type="InterPro" id="IPR001789">
    <property type="entry name" value="Sig_transdc_resp-reg_receiver"/>
</dbReference>
<dbReference type="EMBL" id="JACRSQ010000004">
    <property type="protein sequence ID" value="MBC8542819.1"/>
    <property type="molecule type" value="Genomic_DNA"/>
</dbReference>
<keyword evidence="4" id="KW-0804">Transcription</keyword>
<dbReference type="SUPFAM" id="SSF52172">
    <property type="entry name" value="CheY-like"/>
    <property type="match status" value="1"/>
</dbReference>
<evidence type="ECO:0000256" key="6">
    <source>
        <dbReference type="PROSITE-ProRule" id="PRU00169"/>
    </source>
</evidence>
<dbReference type="CDD" id="cd17536">
    <property type="entry name" value="REC_YesN-like"/>
    <property type="match status" value="1"/>
</dbReference>
<dbReference type="GO" id="GO:0003700">
    <property type="term" value="F:DNA-binding transcription factor activity"/>
    <property type="evidence" value="ECO:0007669"/>
    <property type="project" value="InterPro"/>
</dbReference>
<dbReference type="InterPro" id="IPR020449">
    <property type="entry name" value="Tscrpt_reg_AraC-type_HTH"/>
</dbReference>
<keyword evidence="6" id="KW-0597">Phosphoprotein</keyword>